<name>A0A1T4L272_9PORP</name>
<feature type="domain" description="Bacterial repeat" evidence="2">
    <location>
        <begin position="440"/>
        <end position="480"/>
    </location>
</feature>
<dbReference type="OrthoDB" id="1014195at2"/>
<dbReference type="InterPro" id="IPR044060">
    <property type="entry name" value="Bacterial_rp_domain"/>
</dbReference>
<dbReference type="AlphaFoldDB" id="A0A1T4L272"/>
<dbReference type="InterPro" id="IPR032675">
    <property type="entry name" value="LRR_dom_sf"/>
</dbReference>
<dbReference type="PANTHER" id="PTHR45661:SF3">
    <property type="entry name" value="IG-LIKE DOMAIN-CONTAINING PROTEIN"/>
    <property type="match status" value="1"/>
</dbReference>
<gene>
    <name evidence="3" type="ORF">SAMN02745171_00272</name>
</gene>
<organism evidence="3 4">
    <name type="scientific">Porphyromonas circumdentaria</name>
    <dbReference type="NCBI Taxonomy" id="29524"/>
    <lineage>
        <taxon>Bacteria</taxon>
        <taxon>Pseudomonadati</taxon>
        <taxon>Bacteroidota</taxon>
        <taxon>Bacteroidia</taxon>
        <taxon>Bacteroidales</taxon>
        <taxon>Porphyromonadaceae</taxon>
        <taxon>Porphyromonas</taxon>
    </lineage>
</organism>
<dbReference type="Pfam" id="PF18998">
    <property type="entry name" value="Flg_new_2"/>
    <property type="match status" value="1"/>
</dbReference>
<evidence type="ECO:0000313" key="4">
    <source>
        <dbReference type="Proteomes" id="UP000190121"/>
    </source>
</evidence>
<reference evidence="4" key="1">
    <citation type="submission" date="2017-02" db="EMBL/GenBank/DDBJ databases">
        <authorList>
            <person name="Varghese N."/>
            <person name="Submissions S."/>
        </authorList>
    </citation>
    <scope>NUCLEOTIDE SEQUENCE [LARGE SCALE GENOMIC DNA]</scope>
    <source>
        <strain evidence="4">ATCC 51356</strain>
    </source>
</reference>
<dbReference type="InterPro" id="IPR053139">
    <property type="entry name" value="Surface_bspA-like"/>
</dbReference>
<dbReference type="InterPro" id="IPR026906">
    <property type="entry name" value="LRR_5"/>
</dbReference>
<feature type="signal peptide" evidence="1">
    <location>
        <begin position="1"/>
        <end position="21"/>
    </location>
</feature>
<sequence length="1012" mass="110557">MKKNALFILFALILLPLGLKAQTIQNGVLVSWPMATGDIKMPDEVVEIAPNCFFESGGGWGDDDDWEGYNNPGAFRSSNNEITSVDFNNVKKIGKEAFKECRGIKSVKMPHVEEIGEEAFASCDNQALKTLELPSIKVLGKNSFFSCSSLESVVLGGELKTIAKNPFSNCPNIKEFKITNPQAQYLVLSGAVLTKDKTTALILLPGYEKITLPSETTEVAEGAAQNVKTLKIITGKSVKVIGENSFASADALESVYLPKLESVGFFSFGQIGGIKLVDIHESENFTSFGSNNISGPSDIAALTIYVANETVKNALAKHYTRATIKIGAPEGELTKYTVNFSVNPVEAGFIEAWIAGPVNVNNGDQVGEGSLLKLECRYDFVNYEFSHWIVNGERLPGSEGKPQILEISSVDKDLTIVAHCNKLPEGNRIFFKSANTMAGTVTAVMDGKPFNSSDLVPNGKSVTFTATPQKGYEVTDWLFENSDGQYVADPALKGKTTWTVTPTKPLDFYVSFERMSGSVVVKYRELSGNGKLTAKMEDGTAIVDGEAIPRGKNLIFVAEPNPGYKVGTWIINTEEQTSTEKELRVNNVIADLEVFLVCRQDNHEDPDHQPVIEGNTLIKWDAVGEVVIPDNVKHIADFAFKGANLVGLTISAGVETIGELPFMFCGSLKKLSVDTNNKHFTSVDNAVYTKDGKELVQIATAYPKEVFTLPKSVEKVRMGAFTFAMPVKKIEGANDFFETIDGMLIRKVDKALIHYPSFIEPGQKVELIQLPDDIKKIEKYACAFNFFPQKLQLPQALEEVADYAFNGAANLVELKIDHCNNLKRIGDFSFKGCFKLASFELPGEGVTYIGEQALQGTAIVSLNVPKKVQIGANAFRGCQSLAQVFSYGMVPPILDDLAFSDIADIDVAVLHVPIGTKEVYAKAAGWKAFKNIVEEEDLSVEEIDTLAVKFSTQNGILTITTLTPSFITVYNMAGEAIKRMSIQEETSISLAHGQYVVVVVQGDKKEIRKVIL</sequence>
<proteinExistence type="predicted"/>
<dbReference type="SUPFAM" id="SSF52058">
    <property type="entry name" value="L domain-like"/>
    <property type="match status" value="1"/>
</dbReference>
<dbReference type="EMBL" id="FUXE01000002">
    <property type="protein sequence ID" value="SJZ48698.1"/>
    <property type="molecule type" value="Genomic_DNA"/>
</dbReference>
<keyword evidence="1" id="KW-0732">Signal</keyword>
<keyword evidence="4" id="KW-1185">Reference proteome</keyword>
<accession>A0A1T4L272</accession>
<dbReference type="STRING" id="29524.SAMN02745171_00272"/>
<dbReference type="RefSeq" id="WP_078736238.1">
    <property type="nucleotide sequence ID" value="NZ_FUXE01000002.1"/>
</dbReference>
<evidence type="ECO:0000259" key="2">
    <source>
        <dbReference type="Pfam" id="PF18998"/>
    </source>
</evidence>
<evidence type="ECO:0000256" key="1">
    <source>
        <dbReference type="SAM" id="SignalP"/>
    </source>
</evidence>
<dbReference type="Proteomes" id="UP000190121">
    <property type="component" value="Unassembled WGS sequence"/>
</dbReference>
<dbReference type="Gene3D" id="3.80.10.10">
    <property type="entry name" value="Ribonuclease Inhibitor"/>
    <property type="match status" value="3"/>
</dbReference>
<dbReference type="Pfam" id="PF13306">
    <property type="entry name" value="LRR_5"/>
    <property type="match status" value="4"/>
</dbReference>
<protein>
    <submittedName>
        <fullName evidence="3">Leucine rich repeat-containing protein</fullName>
    </submittedName>
</protein>
<dbReference type="PANTHER" id="PTHR45661">
    <property type="entry name" value="SURFACE ANTIGEN"/>
    <property type="match status" value="1"/>
</dbReference>
<feature type="chain" id="PRO_5010582773" evidence="1">
    <location>
        <begin position="22"/>
        <end position="1012"/>
    </location>
</feature>
<evidence type="ECO:0000313" key="3">
    <source>
        <dbReference type="EMBL" id="SJZ48698.1"/>
    </source>
</evidence>